<proteinExistence type="predicted"/>
<evidence type="ECO:0000313" key="3">
    <source>
        <dbReference type="EMBL" id="KAJ0975287.1"/>
    </source>
</evidence>
<feature type="region of interest" description="Disordered" evidence="1">
    <location>
        <begin position="62"/>
        <end position="99"/>
    </location>
</feature>
<comment type="caution">
    <text evidence="3">The sequence shown here is derived from an EMBL/GenBank/DDBJ whole genome shotgun (WGS) entry which is preliminary data.</text>
</comment>
<name>A0A9D5HGE5_9LILI</name>
<evidence type="ECO:0000313" key="4">
    <source>
        <dbReference type="Proteomes" id="UP001085076"/>
    </source>
</evidence>
<dbReference type="EMBL" id="JAGGNH010000004">
    <property type="protein sequence ID" value="KAJ0975287.1"/>
    <property type="molecule type" value="Genomic_DNA"/>
</dbReference>
<keyword evidence="2" id="KW-0732">Signal</keyword>
<dbReference type="Proteomes" id="UP001085076">
    <property type="component" value="Miscellaneous, Linkage group lg04"/>
</dbReference>
<dbReference type="Pfam" id="PF12428">
    <property type="entry name" value="DUF3675"/>
    <property type="match status" value="1"/>
</dbReference>
<organism evidence="3 4">
    <name type="scientific">Dioscorea zingiberensis</name>
    <dbReference type="NCBI Taxonomy" id="325984"/>
    <lineage>
        <taxon>Eukaryota</taxon>
        <taxon>Viridiplantae</taxon>
        <taxon>Streptophyta</taxon>
        <taxon>Embryophyta</taxon>
        <taxon>Tracheophyta</taxon>
        <taxon>Spermatophyta</taxon>
        <taxon>Magnoliopsida</taxon>
        <taxon>Liliopsida</taxon>
        <taxon>Dioscoreales</taxon>
        <taxon>Dioscoreaceae</taxon>
        <taxon>Dioscorea</taxon>
    </lineage>
</organism>
<reference evidence="3" key="2">
    <citation type="journal article" date="2022" name="Hortic Res">
        <title>The genome of Dioscorea zingiberensis sheds light on the biosynthesis, origin and evolution of the medicinally important diosgenin saponins.</title>
        <authorList>
            <person name="Li Y."/>
            <person name="Tan C."/>
            <person name="Li Z."/>
            <person name="Guo J."/>
            <person name="Li S."/>
            <person name="Chen X."/>
            <person name="Wang C."/>
            <person name="Dai X."/>
            <person name="Yang H."/>
            <person name="Song W."/>
            <person name="Hou L."/>
            <person name="Xu J."/>
            <person name="Tong Z."/>
            <person name="Xu A."/>
            <person name="Yuan X."/>
            <person name="Wang W."/>
            <person name="Yang Q."/>
            <person name="Chen L."/>
            <person name="Sun Z."/>
            <person name="Wang K."/>
            <person name="Pan B."/>
            <person name="Chen J."/>
            <person name="Bao Y."/>
            <person name="Liu F."/>
            <person name="Qi X."/>
            <person name="Gang D.R."/>
            <person name="Wen J."/>
            <person name="Li J."/>
        </authorList>
    </citation>
    <scope>NUCLEOTIDE SEQUENCE</scope>
    <source>
        <strain evidence="3">Dzin_1.0</strain>
    </source>
</reference>
<keyword evidence="4" id="KW-1185">Reference proteome</keyword>
<feature type="chain" id="PRO_5038636819" description="Secreted protein" evidence="2">
    <location>
        <begin position="38"/>
        <end position="99"/>
    </location>
</feature>
<feature type="signal peptide" evidence="2">
    <location>
        <begin position="1"/>
        <end position="37"/>
    </location>
</feature>
<dbReference type="AlphaFoldDB" id="A0A9D5HGE5"/>
<sequence length="99" mass="10425">MTQYAATNASGAAFCRSAVSTLMALLLLRHVLSITNGDEDDDASTYFSLISSAMLHNGLGHKHPAAKKAKTGSRDHGCKRGGIHTAVRARKGPAVHHST</sequence>
<feature type="compositionally biased region" description="Basic residues" evidence="1">
    <location>
        <begin position="62"/>
        <end position="71"/>
    </location>
</feature>
<reference evidence="3" key="1">
    <citation type="submission" date="2021-03" db="EMBL/GenBank/DDBJ databases">
        <authorList>
            <person name="Li Z."/>
            <person name="Yang C."/>
        </authorList>
    </citation>
    <scope>NUCLEOTIDE SEQUENCE</scope>
    <source>
        <strain evidence="3">Dzin_1.0</strain>
        <tissue evidence="3">Leaf</tissue>
    </source>
</reference>
<dbReference type="InterPro" id="IPR022143">
    <property type="entry name" value="DUF3675"/>
</dbReference>
<evidence type="ECO:0008006" key="5">
    <source>
        <dbReference type="Google" id="ProtNLM"/>
    </source>
</evidence>
<accession>A0A9D5HGE5</accession>
<evidence type="ECO:0000256" key="2">
    <source>
        <dbReference type="SAM" id="SignalP"/>
    </source>
</evidence>
<evidence type="ECO:0000256" key="1">
    <source>
        <dbReference type="SAM" id="MobiDB-lite"/>
    </source>
</evidence>
<protein>
    <recommendedName>
        <fullName evidence="5">Secreted protein</fullName>
    </recommendedName>
</protein>
<dbReference type="OrthoDB" id="264354at2759"/>
<gene>
    <name evidence="3" type="ORF">J5N97_017252</name>
</gene>
<feature type="compositionally biased region" description="Basic residues" evidence="1">
    <location>
        <begin position="79"/>
        <end position="99"/>
    </location>
</feature>